<dbReference type="InterPro" id="IPR013425">
    <property type="entry name" value="Autotrns_rpt"/>
</dbReference>
<feature type="compositionally biased region" description="Gly residues" evidence="2">
    <location>
        <begin position="211"/>
        <end position="228"/>
    </location>
</feature>
<feature type="compositionally biased region" description="Gly residues" evidence="2">
    <location>
        <begin position="259"/>
        <end position="277"/>
    </location>
</feature>
<dbReference type="EMBL" id="AP024702">
    <property type="protein sequence ID" value="BCX47342.1"/>
    <property type="molecule type" value="Genomic_DNA"/>
</dbReference>
<feature type="signal peptide" evidence="3">
    <location>
        <begin position="1"/>
        <end position="44"/>
    </location>
</feature>
<reference evidence="5 6" key="1">
    <citation type="submission" date="2021-06" db="EMBL/GenBank/DDBJ databases">
        <title>Complete genome of Haloferula helveola possessing various polysaccharide degrading enzymes.</title>
        <authorList>
            <person name="Takami H."/>
            <person name="Huang C."/>
            <person name="Hamasaki K."/>
        </authorList>
    </citation>
    <scope>NUCLEOTIDE SEQUENCE [LARGE SCALE GENOMIC DNA]</scope>
    <source>
        <strain evidence="5 6">CN-1</strain>
    </source>
</reference>
<evidence type="ECO:0000313" key="6">
    <source>
        <dbReference type="Proteomes" id="UP001374893"/>
    </source>
</evidence>
<evidence type="ECO:0000259" key="4">
    <source>
        <dbReference type="Pfam" id="PF21722"/>
    </source>
</evidence>
<dbReference type="InterPro" id="IPR049304">
    <property type="entry name" value="Gly_rich_dom"/>
</dbReference>
<dbReference type="Pfam" id="PF12951">
    <property type="entry name" value="PATR"/>
    <property type="match status" value="6"/>
</dbReference>
<organism evidence="5 6">
    <name type="scientific">Haloferula helveola</name>
    <dbReference type="NCBI Taxonomy" id="490095"/>
    <lineage>
        <taxon>Bacteria</taxon>
        <taxon>Pseudomonadati</taxon>
        <taxon>Verrucomicrobiota</taxon>
        <taxon>Verrucomicrobiia</taxon>
        <taxon>Verrucomicrobiales</taxon>
        <taxon>Verrucomicrobiaceae</taxon>
        <taxon>Haloferula</taxon>
    </lineage>
</organism>
<feature type="chain" id="PRO_5045902923" evidence="3">
    <location>
        <begin position="45"/>
        <end position="1726"/>
    </location>
</feature>
<feature type="region of interest" description="Disordered" evidence="2">
    <location>
        <begin position="246"/>
        <end position="283"/>
    </location>
</feature>
<dbReference type="RefSeq" id="WP_338689488.1">
    <property type="nucleotide sequence ID" value="NZ_AP024702.1"/>
</dbReference>
<accession>A0ABN6H2Z0</accession>
<dbReference type="NCBIfam" id="TIGR02601">
    <property type="entry name" value="autotrns_rpt"/>
    <property type="match status" value="4"/>
</dbReference>
<proteinExistence type="predicted"/>
<evidence type="ECO:0000256" key="1">
    <source>
        <dbReference type="ARBA" id="ARBA00022729"/>
    </source>
</evidence>
<evidence type="ECO:0000313" key="5">
    <source>
        <dbReference type="EMBL" id="BCX47342.1"/>
    </source>
</evidence>
<keyword evidence="1 3" id="KW-0732">Signal</keyword>
<dbReference type="Pfam" id="PF21722">
    <property type="entry name" value="Gly_rich_2"/>
    <property type="match status" value="1"/>
</dbReference>
<dbReference type="SUPFAM" id="SSF51126">
    <property type="entry name" value="Pectin lyase-like"/>
    <property type="match status" value="2"/>
</dbReference>
<protein>
    <submittedName>
        <fullName evidence="5">Autotransporter-associated betastr and repeat-containing protein</fullName>
    </submittedName>
</protein>
<evidence type="ECO:0000256" key="3">
    <source>
        <dbReference type="SAM" id="SignalP"/>
    </source>
</evidence>
<dbReference type="InterPro" id="IPR011050">
    <property type="entry name" value="Pectin_lyase_fold/virulence"/>
</dbReference>
<feature type="region of interest" description="Disordered" evidence="2">
    <location>
        <begin position="75"/>
        <end position="98"/>
    </location>
</feature>
<dbReference type="Proteomes" id="UP001374893">
    <property type="component" value="Chromosome"/>
</dbReference>
<sequence length="1726" mass="166301">MKRPYAFQRQTLQGTGFPAHLQPSTFTSALAFAAMLAWSSSADAGQDIYNTAGTTNWVCPPGVTSIQVECWGGGGAGGSGRKDNQTSTNSVQNGGGGGGGAYARTIAVPVTPGLSYTITIPPAAVSGSNGTTTNNSGAVNGGTVTFVGDSSVTVTAAGGTGGRNVYVNGTNTAASAGGGAGGTTAASVGDVKFAGGAGAAGTTGGGNVSGGGGGGAGDSSNGGAGQGGNNTPAAGGAGGIVGGGNGGNGVTGATTAGSQGPGGPGQTPGGGGGGGHNLGQNTQFGGTGGLGQIVITYTTETIKADNTDNLDLGSSWVGGNAPGTDAIAVCNNVVTSANTTLLGSDTTWAGLAIEDPAGSVSIDAGNTLTLGLAVTDIDMSAATQDLTLDCDLNMDGAHIWNVAAGRTLALGGTISGSSSVTKAGDGTAIISGTNQSTGGTTVTAGSLTYDVSSSYNPGGTGGAAGLLNVNGGSAVATLAGSYTATGNGNAYWEIRNGGVLNFSGTANVAGAGGLRIGEGSAGTMNMTGGSLDAAMNSGSNLVVGRSAGANGTLNMTGGVLSITNGGGISIANVAGNSGVMTVGGTGLVELLSTGNFAMGPGTATFNLNSGGTFVLGANSSASGTSTFNFDGGTLKAGRSSTAFLSAGITAVNVLAGGATIDSDEFSITLPGALLEDGVSTGGGLTKLGDGVLTLGGANTYTGTTNVNAGTLELSSAGTSVSDVVVASGAGAGAQVEVANGQHASTGDLALGNGSALVIDYGTTAPSTTVAPLLVDNLSLGTGLTLDLSGDLVNTLAVSQTYPIVSWTTSGPADGSGFTTVFPFRLAGTFSVAANTLYFTVTANAIGAISWNTGNGVWDTATTNWLDAASSPTTFADTLDDVLFGDAAGASGNPIVTLNTTVSPVSVKMNSSSHDYTISGTGAISGDTDLNLDAANTRTLTLANDNTYSGATAISGGTLSLGDGGTGGSLNTASTISLATGGVFAVNQSDTVTQGTEFSGAPITGAGGFAQTGSGTTVLNAANTYSGTTTVSGGTLQATVDSGVNGVGTSTLSIGPGSTLLLNDTFTTSGGTLTLNNTVTGTGLLQVQFAADTNPRNIQMPNVAGFNGTIQLSSLGTTGDKWNATGVGATGAALVIDPGNTLYVPNGVNPSFAGGISLSGSGNSEGRGAIRLSNGTLGGNISLAGDATINLDSSAANVSGDISSGAAGTQTLTLGATASTGGTLSGIIGGGTGTLNLATAVGGTHTLSNANTFTGTTTIGAGVLQLSDIGALSTTTGVAMADGTRLQSTLDGAVVNAPISIGGGGTNVTINAPTNAPGGGVPSTLELNGVISGDGNLTLSSSVNQNALSTVLLNAQSTYTGSTLITRIGSNTATQTIVRLGIDNALPVTTTVTLDGGDGAGTGRFTEINLNGFDQELAGLANEIRATSRRQRIVNSNALDHATLTINSSSDSFFSGYLGGGGGSVSGTATPGSTGGDNFSLVKNGTAKFALDVTSGAGGLSYDGDTTVNAGVLSLGRINSNNDTSTVSVASGARLELTFGGTDTVASLVLGGATQNNGVYGHTNSGADNGGQGVGFFDSFFEPGSGTITVQGGYSAWAAINAPVTGNDPDADEDLDGVPNGVEYVLGGTIGTNDLDKLPTASTSGADFLFSFVRDQASIDGTTAVVIEVGTTLASWPDVYAVPGGATANNPGVTVVKDSPSAGFDTITLTLPRAPDPAKFGRLKVTP</sequence>
<keyword evidence="6" id="KW-1185">Reference proteome</keyword>
<feature type="domain" description="Glycine-rich" evidence="4">
    <location>
        <begin position="51"/>
        <end position="297"/>
    </location>
</feature>
<feature type="region of interest" description="Disordered" evidence="2">
    <location>
        <begin position="211"/>
        <end position="230"/>
    </location>
</feature>
<gene>
    <name evidence="5" type="ORF">HAHE_12500</name>
</gene>
<evidence type="ECO:0000256" key="2">
    <source>
        <dbReference type="SAM" id="MobiDB-lite"/>
    </source>
</evidence>
<name>A0ABN6H2Z0_9BACT</name>